<dbReference type="Gene3D" id="3.80.10.10">
    <property type="entry name" value="Ribonuclease Inhibitor"/>
    <property type="match status" value="1"/>
</dbReference>
<dbReference type="Gene3D" id="1.10.510.10">
    <property type="entry name" value="Transferase(Phosphotransferase) domain 1"/>
    <property type="match status" value="1"/>
</dbReference>
<name>A0AAV0YQH2_VICFA</name>
<keyword evidence="5" id="KW-0675">Receptor</keyword>
<evidence type="ECO:0000256" key="4">
    <source>
        <dbReference type="ARBA" id="ARBA00022737"/>
    </source>
</evidence>
<organism evidence="6 7">
    <name type="scientific">Vicia faba</name>
    <name type="common">Broad bean</name>
    <name type="synonym">Faba vulgaris</name>
    <dbReference type="NCBI Taxonomy" id="3906"/>
    <lineage>
        <taxon>Eukaryota</taxon>
        <taxon>Viridiplantae</taxon>
        <taxon>Streptophyta</taxon>
        <taxon>Embryophyta</taxon>
        <taxon>Tracheophyta</taxon>
        <taxon>Spermatophyta</taxon>
        <taxon>Magnoliopsida</taxon>
        <taxon>eudicotyledons</taxon>
        <taxon>Gunneridae</taxon>
        <taxon>Pentapetalae</taxon>
        <taxon>rosids</taxon>
        <taxon>fabids</taxon>
        <taxon>Fabales</taxon>
        <taxon>Fabaceae</taxon>
        <taxon>Papilionoideae</taxon>
        <taxon>50 kb inversion clade</taxon>
        <taxon>NPAAA clade</taxon>
        <taxon>Hologalegina</taxon>
        <taxon>IRL clade</taxon>
        <taxon>Fabeae</taxon>
        <taxon>Vicia</taxon>
    </lineage>
</organism>
<dbReference type="PANTHER" id="PTHR48053:SF37">
    <property type="entry name" value="LEUCINE-RICH REPEAT PROTEIN KINASE FAMILY PROTEIN"/>
    <property type="match status" value="1"/>
</dbReference>
<accession>A0AAV0YQH2</accession>
<sequence length="229" mass="25424">MPLEVFGLSSLTNLLNLSKNSLNGSLPREVGMLKSINKLDVSENHLSGDIPIAIGECISLEYLFFQGNSFSGTVPSSLASLKGLKYLDLSRNRLFGPIPNDLQNYGMVPKYPHAVTCIASGCLCWKCSLEEDQQETFEDGQNLHMFVENSVPSNLTQILDSHLVPRNVEANIEEDENSGNLTPTLEKCLVSLFQIGLACSMESPKERMNIVDVTRELSIIKNELFRKEK</sequence>
<evidence type="ECO:0000256" key="2">
    <source>
        <dbReference type="ARBA" id="ARBA00022614"/>
    </source>
</evidence>
<dbReference type="InterPro" id="IPR001611">
    <property type="entry name" value="Leu-rich_rpt"/>
</dbReference>
<keyword evidence="2" id="KW-0433">Leucine-rich repeat</keyword>
<evidence type="ECO:0000313" key="6">
    <source>
        <dbReference type="EMBL" id="CAI8588370.1"/>
    </source>
</evidence>
<dbReference type="InterPro" id="IPR051716">
    <property type="entry name" value="Plant_RL_S/T_kinase"/>
</dbReference>
<dbReference type="Proteomes" id="UP001157006">
    <property type="component" value="Chromosome 1L"/>
</dbReference>
<protein>
    <submittedName>
        <fullName evidence="6">Uncharacterized protein</fullName>
    </submittedName>
</protein>
<keyword evidence="4" id="KW-0677">Repeat</keyword>
<dbReference type="GO" id="GO:0016020">
    <property type="term" value="C:membrane"/>
    <property type="evidence" value="ECO:0007669"/>
    <property type="project" value="UniProtKB-SubCell"/>
</dbReference>
<comment type="subcellular location">
    <subcellularLocation>
        <location evidence="1">Membrane</location>
        <topology evidence="1">Single-pass type I membrane protein</topology>
    </subcellularLocation>
</comment>
<gene>
    <name evidence="6" type="ORF">VFH_I344440</name>
</gene>
<keyword evidence="7" id="KW-1185">Reference proteome</keyword>
<reference evidence="6 7" key="1">
    <citation type="submission" date="2023-01" db="EMBL/GenBank/DDBJ databases">
        <authorList>
            <person name="Kreplak J."/>
        </authorList>
    </citation>
    <scope>NUCLEOTIDE SEQUENCE [LARGE SCALE GENOMIC DNA]</scope>
</reference>
<dbReference type="SUPFAM" id="SSF52058">
    <property type="entry name" value="L domain-like"/>
    <property type="match status" value="1"/>
</dbReference>
<dbReference type="Pfam" id="PF13855">
    <property type="entry name" value="LRR_8"/>
    <property type="match status" value="1"/>
</dbReference>
<evidence type="ECO:0000313" key="7">
    <source>
        <dbReference type="Proteomes" id="UP001157006"/>
    </source>
</evidence>
<dbReference type="PANTHER" id="PTHR48053">
    <property type="entry name" value="LEUCINE RICH REPEAT FAMILY PROTEIN, EXPRESSED"/>
    <property type="match status" value="1"/>
</dbReference>
<dbReference type="InterPro" id="IPR032675">
    <property type="entry name" value="LRR_dom_sf"/>
</dbReference>
<keyword evidence="3" id="KW-0732">Signal</keyword>
<evidence type="ECO:0000256" key="3">
    <source>
        <dbReference type="ARBA" id="ARBA00022729"/>
    </source>
</evidence>
<evidence type="ECO:0000256" key="1">
    <source>
        <dbReference type="ARBA" id="ARBA00004479"/>
    </source>
</evidence>
<evidence type="ECO:0000256" key="5">
    <source>
        <dbReference type="ARBA" id="ARBA00023170"/>
    </source>
</evidence>
<dbReference type="EMBL" id="OX451736">
    <property type="protein sequence ID" value="CAI8588370.1"/>
    <property type="molecule type" value="Genomic_DNA"/>
</dbReference>
<dbReference type="FunFam" id="3.80.10.10:FF:000383">
    <property type="entry name" value="Leucine-rich repeat receptor protein kinase EMS1"/>
    <property type="match status" value="1"/>
</dbReference>
<dbReference type="AlphaFoldDB" id="A0AAV0YQH2"/>
<proteinExistence type="predicted"/>